<dbReference type="InterPro" id="IPR046938">
    <property type="entry name" value="DNA_clamp_sf"/>
</dbReference>
<dbReference type="InterPro" id="IPR022635">
    <property type="entry name" value="DNA_polIII_beta_C"/>
</dbReference>
<evidence type="ECO:0000313" key="15">
    <source>
        <dbReference type="Proteomes" id="UP000054051"/>
    </source>
</evidence>
<dbReference type="RefSeq" id="WP_006682602.1">
    <property type="nucleotide sequence ID" value="NZ_CAFB01000040.1"/>
</dbReference>
<evidence type="ECO:0000256" key="1">
    <source>
        <dbReference type="ARBA" id="ARBA00004496"/>
    </source>
</evidence>
<dbReference type="PIRSF" id="PIRSF000804">
    <property type="entry name" value="DNA_pol_III_b"/>
    <property type="match status" value="1"/>
</dbReference>
<comment type="caution">
    <text evidence="14">The sequence shown here is derived from an EMBL/GenBank/DDBJ whole genome shotgun (WGS) entry which is preliminary data.</text>
</comment>
<evidence type="ECO:0000259" key="13">
    <source>
        <dbReference type="Pfam" id="PF02768"/>
    </source>
</evidence>
<evidence type="ECO:0000256" key="9">
    <source>
        <dbReference type="ARBA" id="ARBA00023125"/>
    </source>
</evidence>
<keyword evidence="6 10" id="KW-0548">Nucleotidyltransferase</keyword>
<keyword evidence="8 10" id="KW-0239">DNA-directed DNA polymerase</keyword>
<keyword evidence="4 10" id="KW-0963">Cytoplasm</keyword>
<keyword evidence="15" id="KW-1185">Reference proteome</keyword>
<dbReference type="Gene3D" id="3.10.150.10">
    <property type="entry name" value="DNA Polymerase III, subunit A, domain 2"/>
    <property type="match status" value="1"/>
</dbReference>
<dbReference type="InterPro" id="IPR022637">
    <property type="entry name" value="DNA_polIII_beta_cen"/>
</dbReference>
<name>G2J9G4_9BURK</name>
<dbReference type="OrthoDB" id="8421503at2"/>
<keyword evidence="7 10" id="KW-0235">DNA replication</keyword>
<evidence type="ECO:0000256" key="8">
    <source>
        <dbReference type="ARBA" id="ARBA00022932"/>
    </source>
</evidence>
<feature type="domain" description="DNA polymerase III beta sliding clamp C-terminal" evidence="13">
    <location>
        <begin position="247"/>
        <end position="366"/>
    </location>
</feature>
<evidence type="ECO:0000256" key="5">
    <source>
        <dbReference type="ARBA" id="ARBA00022679"/>
    </source>
</evidence>
<dbReference type="GO" id="GO:0005737">
    <property type="term" value="C:cytoplasm"/>
    <property type="evidence" value="ECO:0007669"/>
    <property type="project" value="UniProtKB-SubCell"/>
</dbReference>
<keyword evidence="9" id="KW-0238">DNA-binding</keyword>
<reference evidence="14 15" key="1">
    <citation type="submission" date="2011-08" db="EMBL/GenBank/DDBJ databases">
        <title>The genome of the obligate endobacterium of an arbuscular mycorrhizal fungus reveals an interphylum network of nutritional interactions.</title>
        <authorList>
            <person name="Ghignone S."/>
            <person name="Salvioli A."/>
            <person name="Anca I."/>
            <person name="Lumini E."/>
            <person name="Ortu G."/>
            <person name="Petiti L."/>
            <person name="Cruveiller S."/>
            <person name="Bianciotto V."/>
            <person name="Piffanelli P."/>
            <person name="Lanfranco L."/>
            <person name="Bonfante P."/>
        </authorList>
    </citation>
    <scope>NUCLEOTIDE SEQUENCE [LARGE SCALE GENOMIC DNA]</scope>
    <source>
        <strain evidence="14 15">BEG34</strain>
    </source>
</reference>
<comment type="function">
    <text evidence="10">Confers DNA tethering and processivity to DNA polymerases and other proteins. Acts as a clamp, forming a ring around DNA (a reaction catalyzed by the clamp-loading complex) which diffuses in an ATP-independent manner freely and bidirectionally along dsDNA. Initially characterized for its ability to contact the catalytic subunit of DNA polymerase III (Pol III), a complex, multichain enzyme responsible for most of the replicative synthesis in bacteria; Pol III exhibits 3'-5' exonuclease proofreading activity. The beta chain is required for initiation of replication as well as for processivity of DNA replication.</text>
</comment>
<evidence type="ECO:0000313" key="14">
    <source>
        <dbReference type="EMBL" id="CCD29411.1"/>
    </source>
</evidence>
<protein>
    <recommendedName>
        <fullName evidence="3 10">Beta sliding clamp</fullName>
    </recommendedName>
</protein>
<dbReference type="EMBL" id="CAFB01000040">
    <property type="protein sequence ID" value="CCD29411.1"/>
    <property type="molecule type" value="Genomic_DNA"/>
</dbReference>
<dbReference type="Proteomes" id="UP000054051">
    <property type="component" value="Unassembled WGS sequence"/>
</dbReference>
<dbReference type="InterPro" id="IPR022634">
    <property type="entry name" value="DNA_polIII_beta_N"/>
</dbReference>
<dbReference type="AlphaFoldDB" id="G2J9G4"/>
<sequence>MQWIKTERNQLIPPLQMVSGIVERCHTMPILAHVMITKNGSELAFLATDLDVQITARADIGSGPESAATTVAARKLLDILRAVPAGEVQISVADQRLTIQAGKSRFALQTLDAGDFPTVAQAQTFDLSVQITQKAFKALLGCTHFAMAQQDIRYYLHAMLLAVEGGVLSAVATDGHRLAFASTAVEGAFERREWIIPRRTVLELQRLLEESDAPVKMDVAPNQVKFSFAQVEFISKRIDARFPDFQRVIPQGYTRAFNIGHAAFQQALARAAILTSDKFKGVRCLIAPGQLKIISNNAENEEAQEELDIDYAGESADIGLNVSYLLDVLTHVKAETVRFSFADASASVLLTLTDNENFKYVVMPMRI</sequence>
<dbReference type="Pfam" id="PF02767">
    <property type="entry name" value="DNA_pol3_beta_2"/>
    <property type="match status" value="1"/>
</dbReference>
<keyword evidence="5 10" id="KW-0808">Transferase</keyword>
<evidence type="ECO:0000256" key="3">
    <source>
        <dbReference type="ARBA" id="ARBA00021035"/>
    </source>
</evidence>
<accession>G2J9G4</accession>
<dbReference type="PANTHER" id="PTHR30478">
    <property type="entry name" value="DNA POLYMERASE III SUBUNIT BETA"/>
    <property type="match status" value="1"/>
</dbReference>
<comment type="similarity">
    <text evidence="2 10">Belongs to the beta sliding clamp family.</text>
</comment>
<comment type="subunit">
    <text evidence="10">Forms a ring-shaped head-to-tail homodimer around DNA.</text>
</comment>
<dbReference type="STRING" id="1070319.CAGGBEG34_230053"/>
<dbReference type="GO" id="GO:0003677">
    <property type="term" value="F:DNA binding"/>
    <property type="evidence" value="ECO:0007669"/>
    <property type="project" value="UniProtKB-UniRule"/>
</dbReference>
<dbReference type="GO" id="GO:0006271">
    <property type="term" value="P:DNA strand elongation involved in DNA replication"/>
    <property type="evidence" value="ECO:0007669"/>
    <property type="project" value="TreeGrafter"/>
</dbReference>
<evidence type="ECO:0000259" key="12">
    <source>
        <dbReference type="Pfam" id="PF02767"/>
    </source>
</evidence>
<evidence type="ECO:0000256" key="6">
    <source>
        <dbReference type="ARBA" id="ARBA00022695"/>
    </source>
</evidence>
<dbReference type="PANTHER" id="PTHR30478:SF0">
    <property type="entry name" value="BETA SLIDING CLAMP"/>
    <property type="match status" value="1"/>
</dbReference>
<dbReference type="Gene3D" id="3.70.10.10">
    <property type="match status" value="1"/>
</dbReference>
<dbReference type="SUPFAM" id="SSF55979">
    <property type="entry name" value="DNA clamp"/>
    <property type="match status" value="3"/>
</dbReference>
<dbReference type="eggNOG" id="COG0592">
    <property type="taxonomic scope" value="Bacteria"/>
</dbReference>
<evidence type="ECO:0000256" key="2">
    <source>
        <dbReference type="ARBA" id="ARBA00010752"/>
    </source>
</evidence>
<evidence type="ECO:0000256" key="4">
    <source>
        <dbReference type="ARBA" id="ARBA00022490"/>
    </source>
</evidence>
<organism evidence="14 15">
    <name type="scientific">Candidatus Glomeribacter gigasporarum BEG34</name>
    <dbReference type="NCBI Taxonomy" id="1070319"/>
    <lineage>
        <taxon>Bacteria</taxon>
        <taxon>Pseudomonadati</taxon>
        <taxon>Pseudomonadota</taxon>
        <taxon>Betaproteobacteria</taxon>
        <taxon>Burkholderiales</taxon>
        <taxon>Burkholderiaceae</taxon>
        <taxon>Candidatus Glomeribacter</taxon>
    </lineage>
</organism>
<dbReference type="GO" id="GO:0009360">
    <property type="term" value="C:DNA polymerase III complex"/>
    <property type="evidence" value="ECO:0007669"/>
    <property type="project" value="InterPro"/>
</dbReference>
<evidence type="ECO:0000256" key="10">
    <source>
        <dbReference type="PIRNR" id="PIRNR000804"/>
    </source>
</evidence>
<dbReference type="InterPro" id="IPR001001">
    <property type="entry name" value="DNA_polIII_beta"/>
</dbReference>
<dbReference type="Pfam" id="PF00712">
    <property type="entry name" value="DNA_pol3_beta"/>
    <property type="match status" value="1"/>
</dbReference>
<gene>
    <name evidence="14" type="primary">dnaN</name>
    <name evidence="14" type="ORF">CAGGBEG34_230053</name>
</gene>
<evidence type="ECO:0000256" key="7">
    <source>
        <dbReference type="ARBA" id="ARBA00022705"/>
    </source>
</evidence>
<evidence type="ECO:0000259" key="11">
    <source>
        <dbReference type="Pfam" id="PF00712"/>
    </source>
</evidence>
<feature type="domain" description="DNA polymerase III beta sliding clamp N-terminal" evidence="11">
    <location>
        <begin position="6"/>
        <end position="119"/>
    </location>
</feature>
<dbReference type="CDD" id="cd00140">
    <property type="entry name" value="beta_clamp"/>
    <property type="match status" value="1"/>
</dbReference>
<dbReference type="NCBIfam" id="TIGR00663">
    <property type="entry name" value="dnan"/>
    <property type="match status" value="1"/>
</dbReference>
<feature type="domain" description="DNA polymerase III beta sliding clamp central" evidence="12">
    <location>
        <begin position="130"/>
        <end position="244"/>
    </location>
</feature>
<dbReference type="Pfam" id="PF02768">
    <property type="entry name" value="DNA_pol3_beta_3"/>
    <property type="match status" value="1"/>
</dbReference>
<proteinExistence type="inferred from homology"/>
<dbReference type="GO" id="GO:0008408">
    <property type="term" value="F:3'-5' exonuclease activity"/>
    <property type="evidence" value="ECO:0007669"/>
    <property type="project" value="InterPro"/>
</dbReference>
<dbReference type="SMART" id="SM00480">
    <property type="entry name" value="POL3Bc"/>
    <property type="match status" value="1"/>
</dbReference>
<comment type="subcellular location">
    <subcellularLocation>
        <location evidence="1 10">Cytoplasm</location>
    </subcellularLocation>
</comment>
<dbReference type="GO" id="GO:0003887">
    <property type="term" value="F:DNA-directed DNA polymerase activity"/>
    <property type="evidence" value="ECO:0007669"/>
    <property type="project" value="UniProtKB-UniRule"/>
</dbReference>